<sequence length="253" mass="29338">MKILLIGEYSRLHNSLKEGLQKNGHKVTLLGSGDGFKNYPVDIKIDSIFFNLKLFKLFAKLIDRLFKISLNELEMYYKANKIISNLKGYDVVQLINENAFRTLPSLEILLIKTLMKNNEKLFLLSCGVDQKSVEHSLNSKFKYSILTPYFENPSLKKSFKHILKYNTREYVKLHEFILANANGVISSDIDYHIPYIKEKKYLGLIPNPINLDKIKYKKIKSIDKIKILHGVNSKNYIKKGNVFFDKALKAIEN</sequence>
<feature type="non-terminal residue" evidence="1">
    <location>
        <position position="253"/>
    </location>
</feature>
<evidence type="ECO:0000313" key="1">
    <source>
        <dbReference type="EMBL" id="SVA14921.1"/>
    </source>
</evidence>
<feature type="non-terminal residue" evidence="1">
    <location>
        <position position="1"/>
    </location>
</feature>
<protein>
    <recommendedName>
        <fullName evidence="2">Glycosyl transferase family 1</fullName>
    </recommendedName>
</protein>
<dbReference type="EMBL" id="UINC01004520">
    <property type="protein sequence ID" value="SVA14921.1"/>
    <property type="molecule type" value="Genomic_DNA"/>
</dbReference>
<reference evidence="1" key="1">
    <citation type="submission" date="2018-05" db="EMBL/GenBank/DDBJ databases">
        <authorList>
            <person name="Lanie J.A."/>
            <person name="Ng W.-L."/>
            <person name="Kazmierczak K.M."/>
            <person name="Andrzejewski T.M."/>
            <person name="Davidsen T.M."/>
            <person name="Wayne K.J."/>
            <person name="Tettelin H."/>
            <person name="Glass J.I."/>
            <person name="Rusch D."/>
            <person name="Podicherti R."/>
            <person name="Tsui H.-C.T."/>
            <person name="Winkler M.E."/>
        </authorList>
    </citation>
    <scope>NUCLEOTIDE SEQUENCE</scope>
</reference>
<organism evidence="1">
    <name type="scientific">marine metagenome</name>
    <dbReference type="NCBI Taxonomy" id="408172"/>
    <lineage>
        <taxon>unclassified sequences</taxon>
        <taxon>metagenomes</taxon>
        <taxon>ecological metagenomes</taxon>
    </lineage>
</organism>
<gene>
    <name evidence="1" type="ORF">METZ01_LOCUS67775</name>
</gene>
<evidence type="ECO:0008006" key="2">
    <source>
        <dbReference type="Google" id="ProtNLM"/>
    </source>
</evidence>
<proteinExistence type="predicted"/>
<dbReference type="AlphaFoldDB" id="A0A381THD7"/>
<accession>A0A381THD7</accession>
<name>A0A381THD7_9ZZZZ</name>